<proteinExistence type="predicted"/>
<feature type="transmembrane region" description="Helical" evidence="2">
    <location>
        <begin position="382"/>
        <end position="405"/>
    </location>
</feature>
<keyword evidence="2" id="KW-0812">Transmembrane</keyword>
<name>A0A6A6TIH3_9PLEO</name>
<feature type="compositionally biased region" description="Acidic residues" evidence="1">
    <location>
        <begin position="465"/>
        <end position="475"/>
    </location>
</feature>
<dbReference type="OrthoDB" id="3561681at2759"/>
<reference evidence="3" key="1">
    <citation type="journal article" date="2020" name="Stud. Mycol.">
        <title>101 Dothideomycetes genomes: a test case for predicting lifestyles and emergence of pathogens.</title>
        <authorList>
            <person name="Haridas S."/>
            <person name="Albert R."/>
            <person name="Binder M."/>
            <person name="Bloem J."/>
            <person name="Labutti K."/>
            <person name="Salamov A."/>
            <person name="Andreopoulos B."/>
            <person name="Baker S."/>
            <person name="Barry K."/>
            <person name="Bills G."/>
            <person name="Bluhm B."/>
            <person name="Cannon C."/>
            <person name="Castanera R."/>
            <person name="Culley D."/>
            <person name="Daum C."/>
            <person name="Ezra D."/>
            <person name="Gonzalez J."/>
            <person name="Henrissat B."/>
            <person name="Kuo A."/>
            <person name="Liang C."/>
            <person name="Lipzen A."/>
            <person name="Lutzoni F."/>
            <person name="Magnuson J."/>
            <person name="Mondo S."/>
            <person name="Nolan M."/>
            <person name="Ohm R."/>
            <person name="Pangilinan J."/>
            <person name="Park H.-J."/>
            <person name="Ramirez L."/>
            <person name="Alfaro M."/>
            <person name="Sun H."/>
            <person name="Tritt A."/>
            <person name="Yoshinaga Y."/>
            <person name="Zwiers L.-H."/>
            <person name="Turgeon B."/>
            <person name="Goodwin S."/>
            <person name="Spatafora J."/>
            <person name="Crous P."/>
            <person name="Grigoriev I."/>
        </authorList>
    </citation>
    <scope>NUCLEOTIDE SEQUENCE</scope>
    <source>
        <strain evidence="3">CBS 122681</strain>
    </source>
</reference>
<evidence type="ECO:0000256" key="2">
    <source>
        <dbReference type="SAM" id="Phobius"/>
    </source>
</evidence>
<dbReference type="AlphaFoldDB" id="A0A6A6TIH3"/>
<evidence type="ECO:0000313" key="4">
    <source>
        <dbReference type="Proteomes" id="UP000799324"/>
    </source>
</evidence>
<keyword evidence="4" id="KW-1185">Reference proteome</keyword>
<evidence type="ECO:0000313" key="3">
    <source>
        <dbReference type="EMBL" id="KAF2659690.1"/>
    </source>
</evidence>
<gene>
    <name evidence="3" type="ORF">K491DRAFT_689038</name>
</gene>
<sequence length="475" mass="53034">MNRYLVKKGVPWPQDANKFRLSPSAFAHLRSYFNLSLTFTSSLANIHHPPARACPLPSQMSTNTLDFWFILPVRVQVDCPDKKKGHASYSTGKSQMNPLNYLHLSKPEVDIRGSHIGVYFRFDEKSVRSSTLLVNFQDGRWRRIVEEPILRIKEAMEAKEREDSGRDPFYLQTILVTSILRWWSNALNSFNDQLIAHEEKILAEEQDPNLNFSTLNSETSRGLHCMAAHLHRYSSEITLLSDTVQDIKTYNTDSHAQLVKHGIRSSDSLEFITRSIDQISAHLSSISYFRAELQLKTDNVLSLLVSTTQIQHSSLLLTHNATISTILLATQSSTAQSRLLTGEISKILASTHAETKASLAMARQTQCLSEDMRRDSVNMKTIALLTVLFLPGTSIAAVLSMPFFSGSGQGEGGGGEGEGWMSRVGGVWVWVVLTVPVTALCFAFYRVWGRRRDRRERGEGGGGGEDGDGDDGEKV</sequence>
<keyword evidence="2" id="KW-1133">Transmembrane helix</keyword>
<organism evidence="3 4">
    <name type="scientific">Lophiostoma macrostomum CBS 122681</name>
    <dbReference type="NCBI Taxonomy" id="1314788"/>
    <lineage>
        <taxon>Eukaryota</taxon>
        <taxon>Fungi</taxon>
        <taxon>Dikarya</taxon>
        <taxon>Ascomycota</taxon>
        <taxon>Pezizomycotina</taxon>
        <taxon>Dothideomycetes</taxon>
        <taxon>Pleosporomycetidae</taxon>
        <taxon>Pleosporales</taxon>
        <taxon>Lophiostomataceae</taxon>
        <taxon>Lophiostoma</taxon>
    </lineage>
</organism>
<accession>A0A6A6TIH3</accession>
<dbReference type="EMBL" id="MU004305">
    <property type="protein sequence ID" value="KAF2659690.1"/>
    <property type="molecule type" value="Genomic_DNA"/>
</dbReference>
<feature type="transmembrane region" description="Helical" evidence="2">
    <location>
        <begin position="425"/>
        <end position="448"/>
    </location>
</feature>
<keyword evidence="2" id="KW-0472">Membrane</keyword>
<protein>
    <recommendedName>
        <fullName evidence="5">Cora-domain-containing protein</fullName>
    </recommendedName>
</protein>
<dbReference type="Gene3D" id="1.20.58.340">
    <property type="entry name" value="Magnesium transport protein CorA, transmembrane region"/>
    <property type="match status" value="1"/>
</dbReference>
<evidence type="ECO:0000256" key="1">
    <source>
        <dbReference type="SAM" id="MobiDB-lite"/>
    </source>
</evidence>
<evidence type="ECO:0008006" key="5">
    <source>
        <dbReference type="Google" id="ProtNLM"/>
    </source>
</evidence>
<feature type="region of interest" description="Disordered" evidence="1">
    <location>
        <begin position="454"/>
        <end position="475"/>
    </location>
</feature>
<dbReference type="Proteomes" id="UP000799324">
    <property type="component" value="Unassembled WGS sequence"/>
</dbReference>